<dbReference type="PRINTS" id="PR00040">
    <property type="entry name" value="HTHMERR"/>
</dbReference>
<dbReference type="InterPro" id="IPR009061">
    <property type="entry name" value="DNA-bd_dom_put_sf"/>
</dbReference>
<evidence type="ECO:0000313" key="6">
    <source>
        <dbReference type="EMBL" id="WOC12123.1"/>
    </source>
</evidence>
<dbReference type="AlphaFoldDB" id="A0AA97CWI3"/>
<sequence length="117" mass="12935">MRIGEFAARAGVTPRIVRHYEDQSLLCPARTSTGYREFTLADLDTVARIRLMIDAGLNTAAIRAYLDCVATGSDGPVVQMCPNLRRAVDAVGERLDRKVRQVEETRSGLDRLTDAAR</sequence>
<protein>
    <recommendedName>
        <fullName evidence="5">HTH merR-type domain-containing protein</fullName>
    </recommendedName>
</protein>
<keyword evidence="3" id="KW-0238">DNA-binding</keyword>
<dbReference type="GO" id="GO:0003700">
    <property type="term" value="F:DNA-binding transcription factor activity"/>
    <property type="evidence" value="ECO:0007669"/>
    <property type="project" value="InterPro"/>
</dbReference>
<keyword evidence="4" id="KW-0804">Transcription</keyword>
<dbReference type="GO" id="GO:0003677">
    <property type="term" value="F:DNA binding"/>
    <property type="evidence" value="ECO:0007669"/>
    <property type="project" value="UniProtKB-KW"/>
</dbReference>
<dbReference type="PANTHER" id="PTHR30204:SF69">
    <property type="entry name" value="MERR-FAMILY TRANSCRIPTIONAL REGULATOR"/>
    <property type="match status" value="1"/>
</dbReference>
<organism evidence="6">
    <name type="scientific">Gordonia sp. MP11Mi</name>
    <dbReference type="NCBI Taxonomy" id="3022769"/>
    <lineage>
        <taxon>Bacteria</taxon>
        <taxon>Bacillati</taxon>
        <taxon>Actinomycetota</taxon>
        <taxon>Actinomycetes</taxon>
        <taxon>Mycobacteriales</taxon>
        <taxon>Gordoniaceae</taxon>
        <taxon>Gordonia</taxon>
    </lineage>
</organism>
<feature type="domain" description="HTH merR-type" evidence="5">
    <location>
        <begin position="1"/>
        <end position="69"/>
    </location>
</feature>
<accession>A0AA97CWI3</accession>
<dbReference type="SMART" id="SM00422">
    <property type="entry name" value="HTH_MERR"/>
    <property type="match status" value="1"/>
</dbReference>
<proteinExistence type="predicted"/>
<dbReference type="PANTHER" id="PTHR30204">
    <property type="entry name" value="REDOX-CYCLING DRUG-SENSING TRANSCRIPTIONAL ACTIVATOR SOXR"/>
    <property type="match status" value="1"/>
</dbReference>
<gene>
    <name evidence="6" type="ORF">MP11Mi_12050</name>
</gene>
<reference evidence="6" key="1">
    <citation type="submission" date="2023-06" db="EMBL/GenBank/DDBJ databases">
        <title>Gordonia sp. nov. and Pseudochrobactrum sp. nov., two species isolated from the burying beetle Nicrophorus vespilloides.</title>
        <authorList>
            <person name="Poehlein A."/>
            <person name="Guzman J."/>
            <person name="Daniel R."/>
            <person name="Vilcinskas A."/>
        </authorList>
    </citation>
    <scope>NUCLEOTIDE SEQUENCE</scope>
    <source>
        <strain evidence="6">MP11Mi</strain>
    </source>
</reference>
<keyword evidence="1" id="KW-0678">Repressor</keyword>
<evidence type="ECO:0000256" key="3">
    <source>
        <dbReference type="ARBA" id="ARBA00023125"/>
    </source>
</evidence>
<dbReference type="InterPro" id="IPR047057">
    <property type="entry name" value="MerR_fam"/>
</dbReference>
<name>A0AA97CWI3_9ACTN</name>
<evidence type="ECO:0000256" key="1">
    <source>
        <dbReference type="ARBA" id="ARBA00022491"/>
    </source>
</evidence>
<dbReference type="Pfam" id="PF13411">
    <property type="entry name" value="MerR_1"/>
    <property type="match status" value="1"/>
</dbReference>
<keyword evidence="2" id="KW-0805">Transcription regulation</keyword>
<dbReference type="SUPFAM" id="SSF46955">
    <property type="entry name" value="Putative DNA-binding domain"/>
    <property type="match status" value="1"/>
</dbReference>
<evidence type="ECO:0000256" key="2">
    <source>
        <dbReference type="ARBA" id="ARBA00023015"/>
    </source>
</evidence>
<evidence type="ECO:0000259" key="5">
    <source>
        <dbReference type="SMART" id="SM00422"/>
    </source>
</evidence>
<dbReference type="EMBL" id="CP128986">
    <property type="protein sequence ID" value="WOC12123.1"/>
    <property type="molecule type" value="Genomic_DNA"/>
</dbReference>
<dbReference type="InterPro" id="IPR000551">
    <property type="entry name" value="MerR-type_HTH_dom"/>
</dbReference>
<dbReference type="RefSeq" id="WP_420041381.1">
    <property type="nucleotide sequence ID" value="NZ_CP128986.1"/>
</dbReference>
<dbReference type="Gene3D" id="1.10.1660.10">
    <property type="match status" value="1"/>
</dbReference>
<evidence type="ECO:0000256" key="4">
    <source>
        <dbReference type="ARBA" id="ARBA00023163"/>
    </source>
</evidence>